<dbReference type="RefSeq" id="WP_133263785.1">
    <property type="nucleotide sequence ID" value="NZ_SJCY01000016.1"/>
</dbReference>
<keyword evidence="2" id="KW-1185">Reference proteome</keyword>
<evidence type="ECO:0000313" key="2">
    <source>
        <dbReference type="Proteomes" id="UP000295668"/>
    </source>
</evidence>
<dbReference type="OrthoDB" id="872894at2"/>
<proteinExistence type="predicted"/>
<accession>A0A4R5MHC4</accession>
<dbReference type="EMBL" id="SJCY01000016">
    <property type="protein sequence ID" value="TDG34914.1"/>
    <property type="molecule type" value="Genomic_DNA"/>
</dbReference>
<reference evidence="1 2" key="1">
    <citation type="submission" date="2019-02" db="EMBL/GenBank/DDBJ databases">
        <title>Pedobacter sp. nov., a novel speices isolated from soil of pinguins habitat in Antarcitica.</title>
        <authorList>
            <person name="He R.-H."/>
        </authorList>
    </citation>
    <scope>NUCLEOTIDE SEQUENCE [LARGE SCALE GENOMIC DNA]</scope>
    <source>
        <strain evidence="1 2">E01020</strain>
    </source>
</reference>
<sequence length="246" mass="28556">MIVTSHQKGWKIINQRSHGLLAAMLAFEFDIDLPNHIMVPTLIAIAEHDDGVNETEHPQNLTEAGAPRHFMVHDNSKGADFSQWENIMEISSSKSQLNALLTSMHINFLSDGNTKAEDPKLSAFLKAQKKNRKEILKHLNIDKEYAERIYRFVEWCDAFSLLICMDKIQPEGRKMEVSKCPDGEMSQTFYKADDCITVTPWPFKSDNFKVFYEYKIVEQLKFNTINEFDKVSRRTPVMRQEFTFLK</sequence>
<gene>
    <name evidence="1" type="ORF">EZJ43_16290</name>
</gene>
<dbReference type="InterPro" id="IPR024992">
    <property type="entry name" value="DUF3891"/>
</dbReference>
<protein>
    <submittedName>
        <fullName evidence="1">DUF3891 family protein</fullName>
    </submittedName>
</protein>
<name>A0A4R5MHC4_9SPHI</name>
<organism evidence="1 2">
    <name type="scientific">Pedobacter changchengzhani</name>
    <dbReference type="NCBI Taxonomy" id="2529274"/>
    <lineage>
        <taxon>Bacteria</taxon>
        <taxon>Pseudomonadati</taxon>
        <taxon>Bacteroidota</taxon>
        <taxon>Sphingobacteriia</taxon>
        <taxon>Sphingobacteriales</taxon>
        <taxon>Sphingobacteriaceae</taxon>
        <taxon>Pedobacter</taxon>
    </lineage>
</organism>
<dbReference type="Proteomes" id="UP000295668">
    <property type="component" value="Unassembled WGS sequence"/>
</dbReference>
<comment type="caution">
    <text evidence="1">The sequence shown here is derived from an EMBL/GenBank/DDBJ whole genome shotgun (WGS) entry which is preliminary data.</text>
</comment>
<dbReference type="Pfam" id="PF13030">
    <property type="entry name" value="DUF3891"/>
    <property type="match status" value="1"/>
</dbReference>
<dbReference type="AlphaFoldDB" id="A0A4R5MHC4"/>
<evidence type="ECO:0000313" key="1">
    <source>
        <dbReference type="EMBL" id="TDG34914.1"/>
    </source>
</evidence>